<evidence type="ECO:0000313" key="1">
    <source>
        <dbReference type="EMBL" id="KAI9896818.1"/>
    </source>
</evidence>
<dbReference type="Proteomes" id="UP001163324">
    <property type="component" value="Chromosome 8"/>
</dbReference>
<keyword evidence="2" id="KW-1185">Reference proteome</keyword>
<proteinExistence type="predicted"/>
<gene>
    <name evidence="1" type="ORF">N3K66_007840</name>
</gene>
<evidence type="ECO:0000313" key="2">
    <source>
        <dbReference type="Proteomes" id="UP001163324"/>
    </source>
</evidence>
<sequence length="735" mass="81334">MADMRAVSASEDQDDSRSSSSTDSPVPPDNEESDYFLNNNDSQSSLGVPNIQDMQVDDTCWPPVNRLPNEILISIFSRLSNSADLFHCMLVSHRWARNAVDLLWHRPACTNWRNHGSICQTLGFDRPFFSYKDFIRRLNLANIAEHVNDGSVRPLAVCPRLERLTLTNCRGLTDSGLIALVENSHNLLALDISNDKHITEQSINIVAANCKRLQGLNISGCSNISNESMITLAENCKFIKRLKLNECSQVRDDAIIAFANNCPNILEIDLHQCNQIGNAPITSLLTQGRCLRELRLANCDLIDDKAFLDLPPKTFDHLRILDMTSCAQITDVAVKKIIDAAPRLRNLVLAKCRLITDAAVHAIASLGKNLHYVHLGHCLQITDEGVKRLIGSCNRIRYIDLGCLVNLTDDSVKRLAVLPKLKRIGLVKCSNITDESILTLADHAWQPRFRRDAGGINKEMISSSLERVHLSYCVNLTLKSILRLLNSCPRLTHLSLTGVAAFQRDEFQPFCRTAPPEFTQHQRDVFCVFSGGMVTQFRNFLNTDDSFVDIRRSALPPSLRRFRQAGGTMGYLPSGRPQGQSSTLADADGPDDEMPDEENDYEDGTDMMLDHQGHHAAPIPINGTGLHHIPVPPAAPLLPAGQIPSAQYITLHSSMLADYQDSITGHLNYSSFINNQTAQGNAPLSAHGQAQASMANVGYTSFGAPASMAPMHQHLNHQRDDNESQDQGQPVTPPN</sequence>
<reference evidence="1" key="1">
    <citation type="submission" date="2022-10" db="EMBL/GenBank/DDBJ databases">
        <title>Complete Genome of Trichothecium roseum strain YXFP-22015, a Plant Pathogen Isolated from Citrus.</title>
        <authorList>
            <person name="Wang Y."/>
            <person name="Zhu L."/>
        </authorList>
    </citation>
    <scope>NUCLEOTIDE SEQUENCE</scope>
    <source>
        <strain evidence="1">YXFP-22015</strain>
    </source>
</reference>
<dbReference type="EMBL" id="CM047947">
    <property type="protein sequence ID" value="KAI9896818.1"/>
    <property type="molecule type" value="Genomic_DNA"/>
</dbReference>
<protein>
    <submittedName>
        <fullName evidence="1">Uncharacterized protein</fullName>
    </submittedName>
</protein>
<comment type="caution">
    <text evidence="1">The sequence shown here is derived from an EMBL/GenBank/DDBJ whole genome shotgun (WGS) entry which is preliminary data.</text>
</comment>
<organism evidence="1 2">
    <name type="scientific">Trichothecium roseum</name>
    <dbReference type="NCBI Taxonomy" id="47278"/>
    <lineage>
        <taxon>Eukaryota</taxon>
        <taxon>Fungi</taxon>
        <taxon>Dikarya</taxon>
        <taxon>Ascomycota</taxon>
        <taxon>Pezizomycotina</taxon>
        <taxon>Sordariomycetes</taxon>
        <taxon>Hypocreomycetidae</taxon>
        <taxon>Hypocreales</taxon>
        <taxon>Hypocreales incertae sedis</taxon>
        <taxon>Trichothecium</taxon>
    </lineage>
</organism>
<name>A0ACC0URU4_9HYPO</name>
<accession>A0ACC0URU4</accession>